<name>A0A5M5BNI0_BACOV</name>
<dbReference type="Pfam" id="PF12956">
    <property type="entry name" value="DUF3845"/>
    <property type="match status" value="1"/>
</dbReference>
<accession>A0A5M5BNI0</accession>
<dbReference type="Proteomes" id="UP000323717">
    <property type="component" value="Unassembled WGS sequence"/>
</dbReference>
<reference evidence="1 2" key="1">
    <citation type="journal article" date="2019" name="Nat. Med.">
        <title>A library of human gut bacterial isolates paired with longitudinal multiomics data enables mechanistic microbiome research.</title>
        <authorList>
            <person name="Poyet M."/>
            <person name="Groussin M."/>
            <person name="Gibbons S.M."/>
            <person name="Avila-Pacheco J."/>
            <person name="Jiang X."/>
            <person name="Kearney S.M."/>
            <person name="Perrotta A.R."/>
            <person name="Berdy B."/>
            <person name="Zhao S."/>
            <person name="Lieberman T.D."/>
            <person name="Swanson P.K."/>
            <person name="Smith M."/>
            <person name="Roesemann S."/>
            <person name="Alexander J.E."/>
            <person name="Rich S.A."/>
            <person name="Livny J."/>
            <person name="Vlamakis H."/>
            <person name="Clish C."/>
            <person name="Bullock K."/>
            <person name="Deik A."/>
            <person name="Scott J."/>
            <person name="Pierce K.A."/>
            <person name="Xavier R.J."/>
            <person name="Alm E.J."/>
        </authorList>
    </citation>
    <scope>NUCLEOTIDE SEQUENCE [LARGE SCALE GENOMIC DNA]</scope>
    <source>
        <strain evidence="1 2">BIOML-A163</strain>
    </source>
</reference>
<dbReference type="Gene3D" id="2.60.120.750">
    <property type="entry name" value="Protein of unknown function DUF3845"/>
    <property type="match status" value="1"/>
</dbReference>
<dbReference type="InterPro" id="IPR024328">
    <property type="entry name" value="DUF3845"/>
</dbReference>
<evidence type="ECO:0000313" key="1">
    <source>
        <dbReference type="EMBL" id="KAA3930127.1"/>
    </source>
</evidence>
<feature type="non-terminal residue" evidence="1">
    <location>
        <position position="1"/>
    </location>
</feature>
<comment type="caution">
    <text evidence="1">The sequence shown here is derived from an EMBL/GenBank/DDBJ whole genome shotgun (WGS) entry which is preliminary data.</text>
</comment>
<proteinExistence type="predicted"/>
<dbReference type="EMBL" id="VWLE01001052">
    <property type="protein sequence ID" value="KAA3930127.1"/>
    <property type="molecule type" value="Genomic_DNA"/>
</dbReference>
<sequence length="39" mass="4901">SQLYFNLFVNLAGQKREERVRLRIDKESYFEIYKEKEEM</sequence>
<protein>
    <submittedName>
        <fullName evidence="1">DUF3845 domain-containing protein</fullName>
    </submittedName>
</protein>
<organism evidence="1 2">
    <name type="scientific">Bacteroides ovatus</name>
    <dbReference type="NCBI Taxonomy" id="28116"/>
    <lineage>
        <taxon>Bacteria</taxon>
        <taxon>Pseudomonadati</taxon>
        <taxon>Bacteroidota</taxon>
        <taxon>Bacteroidia</taxon>
        <taxon>Bacteroidales</taxon>
        <taxon>Bacteroidaceae</taxon>
        <taxon>Bacteroides</taxon>
    </lineage>
</organism>
<dbReference type="AlphaFoldDB" id="A0A5M5BNI0"/>
<gene>
    <name evidence="1" type="ORF">F3D71_31985</name>
</gene>
<evidence type="ECO:0000313" key="2">
    <source>
        <dbReference type="Proteomes" id="UP000323717"/>
    </source>
</evidence>